<evidence type="ECO:0000313" key="2">
    <source>
        <dbReference type="Proteomes" id="UP001219525"/>
    </source>
</evidence>
<dbReference type="AlphaFoldDB" id="A0AAD6YUY1"/>
<accession>A0AAD6YUY1</accession>
<reference evidence="1" key="1">
    <citation type="submission" date="2023-03" db="EMBL/GenBank/DDBJ databases">
        <title>Massive genome expansion in bonnet fungi (Mycena s.s.) driven by repeated elements and novel gene families across ecological guilds.</title>
        <authorList>
            <consortium name="Lawrence Berkeley National Laboratory"/>
            <person name="Harder C.B."/>
            <person name="Miyauchi S."/>
            <person name="Viragh M."/>
            <person name="Kuo A."/>
            <person name="Thoen E."/>
            <person name="Andreopoulos B."/>
            <person name="Lu D."/>
            <person name="Skrede I."/>
            <person name="Drula E."/>
            <person name="Henrissat B."/>
            <person name="Morin E."/>
            <person name="Kohler A."/>
            <person name="Barry K."/>
            <person name="LaButti K."/>
            <person name="Morin E."/>
            <person name="Salamov A."/>
            <person name="Lipzen A."/>
            <person name="Mereny Z."/>
            <person name="Hegedus B."/>
            <person name="Baldrian P."/>
            <person name="Stursova M."/>
            <person name="Weitz H."/>
            <person name="Taylor A."/>
            <person name="Grigoriev I.V."/>
            <person name="Nagy L.G."/>
            <person name="Martin F."/>
            <person name="Kauserud H."/>
        </authorList>
    </citation>
    <scope>NUCLEOTIDE SEQUENCE</scope>
    <source>
        <strain evidence="1">9144</strain>
    </source>
</reference>
<keyword evidence="2" id="KW-1185">Reference proteome</keyword>
<proteinExistence type="predicted"/>
<comment type="caution">
    <text evidence="1">The sequence shown here is derived from an EMBL/GenBank/DDBJ whole genome shotgun (WGS) entry which is preliminary data.</text>
</comment>
<evidence type="ECO:0000313" key="1">
    <source>
        <dbReference type="EMBL" id="KAJ7230306.1"/>
    </source>
</evidence>
<name>A0AAD6YUY1_9AGAR</name>
<organism evidence="1 2">
    <name type="scientific">Mycena pura</name>
    <dbReference type="NCBI Taxonomy" id="153505"/>
    <lineage>
        <taxon>Eukaryota</taxon>
        <taxon>Fungi</taxon>
        <taxon>Dikarya</taxon>
        <taxon>Basidiomycota</taxon>
        <taxon>Agaricomycotina</taxon>
        <taxon>Agaricomycetes</taxon>
        <taxon>Agaricomycetidae</taxon>
        <taxon>Agaricales</taxon>
        <taxon>Marasmiineae</taxon>
        <taxon>Mycenaceae</taxon>
        <taxon>Mycena</taxon>
    </lineage>
</organism>
<feature type="non-terminal residue" evidence="1">
    <location>
        <position position="72"/>
    </location>
</feature>
<gene>
    <name evidence="1" type="ORF">GGX14DRAFT_410413</name>
</gene>
<dbReference type="EMBL" id="JARJCW010000001">
    <property type="protein sequence ID" value="KAJ7230306.1"/>
    <property type="molecule type" value="Genomic_DNA"/>
</dbReference>
<dbReference type="Proteomes" id="UP001219525">
    <property type="component" value="Unassembled WGS sequence"/>
</dbReference>
<sequence length="72" mass="8533">LVFSRLGLALKPRLWLGFGGLWLHFRQAKAQAIREGLAWLWLKPRLARYFLFLILPETFQVSSILGHWSWRV</sequence>
<feature type="non-terminal residue" evidence="1">
    <location>
        <position position="1"/>
    </location>
</feature>
<protein>
    <submittedName>
        <fullName evidence="1">Uncharacterized protein</fullName>
    </submittedName>
</protein>